<sequence>MFTAVRIGEGGADPKRERQRREELIVLTLTSGAVQVIRTVTANPELPPETGIRIESGLDGSDALRLSVAPAPEAGDQVVEEEGAKVYLEPSVAEMLDDKTLDAQVDPQGDVAFTIAEGSGGIPT</sequence>
<evidence type="ECO:0000313" key="1">
    <source>
        <dbReference type="EMBL" id="GAA0572923.1"/>
    </source>
</evidence>
<dbReference type="EMBL" id="BAAAHD010000033">
    <property type="protein sequence ID" value="GAA0572923.1"/>
    <property type="molecule type" value="Genomic_DNA"/>
</dbReference>
<dbReference type="InterPro" id="IPR035903">
    <property type="entry name" value="HesB-like_dom_sf"/>
</dbReference>
<dbReference type="Gene3D" id="2.60.300.12">
    <property type="entry name" value="HesB-like domain"/>
    <property type="match status" value="1"/>
</dbReference>
<protein>
    <recommendedName>
        <fullName evidence="3">Fe-S cluster assembly protein HesB</fullName>
    </recommendedName>
</protein>
<reference evidence="1 2" key="1">
    <citation type="journal article" date="2019" name="Int. J. Syst. Evol. Microbiol.">
        <title>The Global Catalogue of Microorganisms (GCM) 10K type strain sequencing project: providing services to taxonomists for standard genome sequencing and annotation.</title>
        <authorList>
            <consortium name="The Broad Institute Genomics Platform"/>
            <consortium name="The Broad Institute Genome Sequencing Center for Infectious Disease"/>
            <person name="Wu L."/>
            <person name="Ma J."/>
        </authorList>
    </citation>
    <scope>NUCLEOTIDE SEQUENCE [LARGE SCALE GENOMIC DNA]</scope>
    <source>
        <strain evidence="1 2">JCM 10667</strain>
    </source>
</reference>
<evidence type="ECO:0008006" key="3">
    <source>
        <dbReference type="Google" id="ProtNLM"/>
    </source>
</evidence>
<accession>A0ABN1ESZ8</accession>
<organism evidence="1 2">
    <name type="scientific">Actinomadura livida</name>
    <dbReference type="NCBI Taxonomy" id="79909"/>
    <lineage>
        <taxon>Bacteria</taxon>
        <taxon>Bacillati</taxon>
        <taxon>Actinomycetota</taxon>
        <taxon>Actinomycetes</taxon>
        <taxon>Streptosporangiales</taxon>
        <taxon>Thermomonosporaceae</taxon>
        <taxon>Actinomadura</taxon>
    </lineage>
</organism>
<name>A0ABN1ESZ8_9ACTN</name>
<evidence type="ECO:0000313" key="2">
    <source>
        <dbReference type="Proteomes" id="UP001501427"/>
    </source>
</evidence>
<proteinExistence type="predicted"/>
<comment type="caution">
    <text evidence="1">The sequence shown here is derived from an EMBL/GenBank/DDBJ whole genome shotgun (WGS) entry which is preliminary data.</text>
</comment>
<gene>
    <name evidence="1" type="ORF">GCM10009546_39550</name>
</gene>
<dbReference type="Proteomes" id="UP001501427">
    <property type="component" value="Unassembled WGS sequence"/>
</dbReference>
<keyword evidence="2" id="KW-1185">Reference proteome</keyword>
<dbReference type="SUPFAM" id="SSF89360">
    <property type="entry name" value="HesB-like domain"/>
    <property type="match status" value="1"/>
</dbReference>